<keyword evidence="4 5" id="KW-0408">Iron</keyword>
<keyword evidence="3 5" id="KW-0479">Metal-binding</keyword>
<evidence type="ECO:0000256" key="3">
    <source>
        <dbReference type="ARBA" id="ARBA00022723"/>
    </source>
</evidence>
<evidence type="ECO:0000313" key="7">
    <source>
        <dbReference type="Proteomes" id="UP000308005"/>
    </source>
</evidence>
<evidence type="ECO:0000256" key="2">
    <source>
        <dbReference type="ARBA" id="ARBA00010617"/>
    </source>
</evidence>
<sequence length="524" mass="59016">MLPLALIVGLGFLSLYVVRTLQQYWALNEFKGPWVAGFSRLWLLKANGSGKMNLAFTEVNDKYGPTARVSPNMLITTDPELYKRMHAVRSPFVRSEWYTALRLHPTRDNITSVIDEGVHADLRNRMSTGYSGKENLHMEDDVDYRLLQLFDLIDSKYVSTEKEYRPVDISRLYSYFTLDVISSIAFGQEFGFLKHDDDPFGYIDNLQEFLPAIIVFGAYPELQKILRLPLLKHVMPKSTDKRGLGRVMGFAKERVDERFGEKAIVRHDMLGSFIKRGLTQEQLESETLTQITAGSDSTASAIRMTLHFISTTPHVHSRLVAEFKTALVAGKVSRPVIRDAEARALPYLQACIKEGLRMYPPVTGLLAKAVPPEGATIDGKFVKGGTQIAWNSWGMQRDKEIYGVDPEIFRPERWLLRDASEAEKKRVDKMTETVSLVFGYGRFGCLGRGVATMELNKGIIESLVRYELQPASLSKPFVERCVGFFLHTEMLFRLTRRPDADSAEANGIHASYGDVAALPGAPDS</sequence>
<dbReference type="PRINTS" id="PR00465">
    <property type="entry name" value="EP450IV"/>
</dbReference>
<dbReference type="AlphaFoldDB" id="A0A4S9TBK6"/>
<dbReference type="CDD" id="cd11060">
    <property type="entry name" value="CYP57A1-like"/>
    <property type="match status" value="1"/>
</dbReference>
<dbReference type="Gene3D" id="1.10.630.10">
    <property type="entry name" value="Cytochrome P450"/>
    <property type="match status" value="1"/>
</dbReference>
<dbReference type="InterPro" id="IPR001128">
    <property type="entry name" value="Cyt_P450"/>
</dbReference>
<evidence type="ECO:0000256" key="5">
    <source>
        <dbReference type="PIRSR" id="PIRSR602403-1"/>
    </source>
</evidence>
<comment type="cofactor">
    <cofactor evidence="1 5">
        <name>heme</name>
        <dbReference type="ChEBI" id="CHEBI:30413"/>
    </cofactor>
</comment>
<dbReference type="Pfam" id="PF00067">
    <property type="entry name" value="p450"/>
    <property type="match status" value="1"/>
</dbReference>
<organism evidence="6 7">
    <name type="scientific">Aureobasidium pullulans</name>
    <name type="common">Black yeast</name>
    <name type="synonym">Pullularia pullulans</name>
    <dbReference type="NCBI Taxonomy" id="5580"/>
    <lineage>
        <taxon>Eukaryota</taxon>
        <taxon>Fungi</taxon>
        <taxon>Dikarya</taxon>
        <taxon>Ascomycota</taxon>
        <taxon>Pezizomycotina</taxon>
        <taxon>Dothideomycetes</taxon>
        <taxon>Dothideomycetidae</taxon>
        <taxon>Dothideales</taxon>
        <taxon>Saccotheciaceae</taxon>
        <taxon>Aureobasidium</taxon>
    </lineage>
</organism>
<dbReference type="PRINTS" id="PR00385">
    <property type="entry name" value="P450"/>
</dbReference>
<proteinExistence type="inferred from homology"/>
<dbReference type="PANTHER" id="PTHR24305:SF168">
    <property type="entry name" value="P450, PUTATIVE (EUROFUNG)-RELATED"/>
    <property type="match status" value="1"/>
</dbReference>
<accession>A0A4S9TBK6</accession>
<dbReference type="InterPro" id="IPR036396">
    <property type="entry name" value="Cyt_P450_sf"/>
</dbReference>
<comment type="caution">
    <text evidence="6">The sequence shown here is derived from an EMBL/GenBank/DDBJ whole genome shotgun (WGS) entry which is preliminary data.</text>
</comment>
<gene>
    <name evidence="6" type="ORF">D6C91_04167</name>
</gene>
<feature type="binding site" description="axial binding residue" evidence="5">
    <location>
        <position position="445"/>
    </location>
    <ligand>
        <name>heme</name>
        <dbReference type="ChEBI" id="CHEBI:30413"/>
    </ligand>
    <ligandPart>
        <name>Fe</name>
        <dbReference type="ChEBI" id="CHEBI:18248"/>
    </ligandPart>
</feature>
<dbReference type="Proteomes" id="UP000308005">
    <property type="component" value="Unassembled WGS sequence"/>
</dbReference>
<evidence type="ECO:0000256" key="4">
    <source>
        <dbReference type="ARBA" id="ARBA00023004"/>
    </source>
</evidence>
<protein>
    <submittedName>
        <fullName evidence="6">Putative P450 monooxygenase</fullName>
    </submittedName>
</protein>
<dbReference type="InterPro" id="IPR002403">
    <property type="entry name" value="Cyt_P450_E_grp-IV"/>
</dbReference>
<dbReference type="GO" id="GO:0020037">
    <property type="term" value="F:heme binding"/>
    <property type="evidence" value="ECO:0007669"/>
    <property type="project" value="InterPro"/>
</dbReference>
<reference evidence="6 7" key="1">
    <citation type="submission" date="2018-10" db="EMBL/GenBank/DDBJ databases">
        <title>Fifty Aureobasidium pullulans genomes reveal a recombining polyextremotolerant generalist.</title>
        <authorList>
            <person name="Gostincar C."/>
            <person name="Turk M."/>
            <person name="Zajc J."/>
            <person name="Gunde-Cimerman N."/>
        </authorList>
    </citation>
    <scope>NUCLEOTIDE SEQUENCE [LARGE SCALE GENOMIC DNA]</scope>
    <source>
        <strain evidence="6 7">EXF-3863</strain>
    </source>
</reference>
<evidence type="ECO:0000313" key="6">
    <source>
        <dbReference type="EMBL" id="THZ22019.1"/>
    </source>
</evidence>
<dbReference type="EMBL" id="QZBM01000148">
    <property type="protein sequence ID" value="THZ22019.1"/>
    <property type="molecule type" value="Genomic_DNA"/>
</dbReference>
<dbReference type="PANTHER" id="PTHR24305">
    <property type="entry name" value="CYTOCHROME P450"/>
    <property type="match status" value="1"/>
</dbReference>
<dbReference type="GO" id="GO:0016705">
    <property type="term" value="F:oxidoreductase activity, acting on paired donors, with incorporation or reduction of molecular oxygen"/>
    <property type="evidence" value="ECO:0007669"/>
    <property type="project" value="InterPro"/>
</dbReference>
<keyword evidence="6" id="KW-0560">Oxidoreductase</keyword>
<comment type="similarity">
    <text evidence="2">Belongs to the cytochrome P450 family.</text>
</comment>
<evidence type="ECO:0000256" key="1">
    <source>
        <dbReference type="ARBA" id="ARBA00001971"/>
    </source>
</evidence>
<keyword evidence="5" id="KW-0349">Heme</keyword>
<dbReference type="SUPFAM" id="SSF48264">
    <property type="entry name" value="Cytochrome P450"/>
    <property type="match status" value="1"/>
</dbReference>
<dbReference type="InterPro" id="IPR050121">
    <property type="entry name" value="Cytochrome_P450_monoxygenase"/>
</dbReference>
<name>A0A4S9TBK6_AURPU</name>
<dbReference type="GO" id="GO:0005506">
    <property type="term" value="F:iron ion binding"/>
    <property type="evidence" value="ECO:0007669"/>
    <property type="project" value="InterPro"/>
</dbReference>
<keyword evidence="6" id="KW-0503">Monooxygenase</keyword>
<dbReference type="GO" id="GO:0004497">
    <property type="term" value="F:monooxygenase activity"/>
    <property type="evidence" value="ECO:0007669"/>
    <property type="project" value="UniProtKB-KW"/>
</dbReference>